<evidence type="ECO:0000256" key="1">
    <source>
        <dbReference type="ARBA" id="ARBA00023251"/>
    </source>
</evidence>
<dbReference type="Gene3D" id="3.10.180.10">
    <property type="entry name" value="2,3-Dihydroxybiphenyl 1,2-Dioxygenase, domain 1"/>
    <property type="match status" value="1"/>
</dbReference>
<evidence type="ECO:0008006" key="5">
    <source>
        <dbReference type="Google" id="ProtNLM"/>
    </source>
</evidence>
<feature type="region of interest" description="Disordered" evidence="2">
    <location>
        <begin position="33"/>
        <end position="68"/>
    </location>
</feature>
<keyword evidence="1" id="KW-0046">Antibiotic resistance</keyword>
<dbReference type="RefSeq" id="WP_138230195.1">
    <property type="nucleotide sequence ID" value="NZ_AP022577.1"/>
</dbReference>
<dbReference type="Pfam" id="PF19581">
    <property type="entry name" value="Glyoxalase_7"/>
    <property type="match status" value="1"/>
</dbReference>
<sequence length="68" mass="7134">MSDAYSPGSPNTALWIPVDDVAAFRAEPIAKQHGYSRPGIEQDGPGGPTMTIIDPSGNHLRFAQPGDG</sequence>
<name>A0ABN5Z497_9MYCO</name>
<dbReference type="InterPro" id="IPR000335">
    <property type="entry name" value="Bleomycin-R"/>
</dbReference>
<evidence type="ECO:0000313" key="3">
    <source>
        <dbReference type="EMBL" id="BBX87821.1"/>
    </source>
</evidence>
<dbReference type="SUPFAM" id="SSF54593">
    <property type="entry name" value="Glyoxalase/Bleomycin resistance protein/Dihydroxybiphenyl dioxygenase"/>
    <property type="match status" value="1"/>
</dbReference>
<dbReference type="InterPro" id="IPR029068">
    <property type="entry name" value="Glyas_Bleomycin-R_OHBP_Dase"/>
</dbReference>
<dbReference type="EMBL" id="AP022577">
    <property type="protein sequence ID" value="BBX87821.1"/>
    <property type="molecule type" value="Genomic_DNA"/>
</dbReference>
<accession>A0ABN5Z497</accession>
<evidence type="ECO:0000256" key="2">
    <source>
        <dbReference type="SAM" id="MobiDB-lite"/>
    </source>
</evidence>
<gene>
    <name evidence="3" type="ORF">MAUB_56940</name>
</gene>
<proteinExistence type="predicted"/>
<keyword evidence="4" id="KW-1185">Reference proteome</keyword>
<dbReference type="Proteomes" id="UP000465609">
    <property type="component" value="Chromosome"/>
</dbReference>
<protein>
    <recommendedName>
        <fullName evidence="5">Glyoxalase</fullName>
    </recommendedName>
</protein>
<evidence type="ECO:0000313" key="4">
    <source>
        <dbReference type="Proteomes" id="UP000465609"/>
    </source>
</evidence>
<reference evidence="3 4" key="1">
    <citation type="journal article" date="2019" name="Emerg. Microbes Infect.">
        <title>Comprehensive subspecies identification of 175 nontuberculous mycobacteria species based on 7547 genomic profiles.</title>
        <authorList>
            <person name="Matsumoto Y."/>
            <person name="Kinjo T."/>
            <person name="Motooka D."/>
            <person name="Nabeya D."/>
            <person name="Jung N."/>
            <person name="Uechi K."/>
            <person name="Horii T."/>
            <person name="Iida T."/>
            <person name="Fujita J."/>
            <person name="Nakamura S."/>
        </authorList>
    </citation>
    <scope>NUCLEOTIDE SEQUENCE [LARGE SCALE GENOMIC DNA]</scope>
    <source>
        <strain evidence="3 4">JCM 15296</strain>
    </source>
</reference>
<organism evidence="3 4">
    <name type="scientific">Mycolicibacterium aubagnense</name>
    <dbReference type="NCBI Taxonomy" id="319707"/>
    <lineage>
        <taxon>Bacteria</taxon>
        <taxon>Bacillati</taxon>
        <taxon>Actinomycetota</taxon>
        <taxon>Actinomycetes</taxon>
        <taxon>Mycobacteriales</taxon>
        <taxon>Mycobacteriaceae</taxon>
        <taxon>Mycolicibacterium</taxon>
    </lineage>
</organism>